<feature type="domain" description="Sulfotransferase" evidence="3">
    <location>
        <begin position="49"/>
        <end position="291"/>
    </location>
</feature>
<dbReference type="GO" id="GO:0008146">
    <property type="term" value="F:sulfotransferase activity"/>
    <property type="evidence" value="ECO:0007669"/>
    <property type="project" value="InterPro"/>
</dbReference>
<protein>
    <recommendedName>
        <fullName evidence="3">Sulfotransferase domain-containing protein</fullName>
    </recommendedName>
</protein>
<dbReference type="Gene3D" id="3.40.50.300">
    <property type="entry name" value="P-loop containing nucleotide triphosphate hydrolases"/>
    <property type="match status" value="1"/>
</dbReference>
<dbReference type="SUPFAM" id="SSF52540">
    <property type="entry name" value="P-loop containing nucleoside triphosphate hydrolases"/>
    <property type="match status" value="1"/>
</dbReference>
<gene>
    <name evidence="4" type="ORF">NSCI0253_LOCUS29110</name>
</gene>
<proteinExistence type="inferred from homology"/>
<evidence type="ECO:0000259" key="3">
    <source>
        <dbReference type="Pfam" id="PF00685"/>
    </source>
</evidence>
<organism evidence="4">
    <name type="scientific">Noctiluca scintillans</name>
    <name type="common">Sea sparkle</name>
    <name type="synonym">Red tide dinoflagellate</name>
    <dbReference type="NCBI Taxonomy" id="2966"/>
    <lineage>
        <taxon>Eukaryota</taxon>
        <taxon>Sar</taxon>
        <taxon>Alveolata</taxon>
        <taxon>Dinophyceae</taxon>
        <taxon>Noctilucales</taxon>
        <taxon>Noctilucaceae</taxon>
        <taxon>Noctiluca</taxon>
    </lineage>
</organism>
<dbReference type="InterPro" id="IPR027417">
    <property type="entry name" value="P-loop_NTPase"/>
</dbReference>
<evidence type="ECO:0000313" key="4">
    <source>
        <dbReference type="EMBL" id="CAD8854758.1"/>
    </source>
</evidence>
<dbReference type="EMBL" id="HBFQ01041059">
    <property type="protein sequence ID" value="CAD8854758.1"/>
    <property type="molecule type" value="Transcribed_RNA"/>
</dbReference>
<accession>A0A7S1AJB4</accession>
<dbReference type="InterPro" id="IPR000863">
    <property type="entry name" value="Sulfotransferase_dom"/>
</dbReference>
<reference evidence="4" key="1">
    <citation type="submission" date="2021-01" db="EMBL/GenBank/DDBJ databases">
        <authorList>
            <person name="Corre E."/>
            <person name="Pelletier E."/>
            <person name="Niang G."/>
            <person name="Scheremetjew M."/>
            <person name="Finn R."/>
            <person name="Kale V."/>
            <person name="Holt S."/>
            <person name="Cochrane G."/>
            <person name="Meng A."/>
            <person name="Brown T."/>
            <person name="Cohen L."/>
        </authorList>
    </citation>
    <scope>NUCLEOTIDE SEQUENCE</scope>
</reference>
<evidence type="ECO:0000256" key="2">
    <source>
        <dbReference type="ARBA" id="ARBA00022679"/>
    </source>
</evidence>
<dbReference type="AlphaFoldDB" id="A0A7S1AJB4"/>
<sequence>MAEVIRPSEDDIARARAAFPRISFDEFGFGVQDTTTRVAVAHWEANLRQDDVVVCSFPKSGTNWVKQIVHVIRLRGDPALVEKYSKVDLSELINIPEAIPDFDFSKVEELKPRAFFSHFPYEILPKGARYIYVMRNMPDATASLYKYVLGFPDNLPNHDVNDMAQLMMDGLLFYGRWESHLAGFLAQRENPSVLLVKYEDLKEDLAGEVDRIAKFMGFDLNEKEVGCVAEFSSFAYMKEHSDLIQGRSWARDHLKLETKETYTLVADGTSNKQGFSQEMKDAMQRHFRENAAPLFGMPELQSWADLKVREG</sequence>
<evidence type="ECO:0000256" key="1">
    <source>
        <dbReference type="ARBA" id="ARBA00005771"/>
    </source>
</evidence>
<name>A0A7S1AJB4_NOCSC</name>
<comment type="similarity">
    <text evidence="1">Belongs to the sulfotransferase 1 family.</text>
</comment>
<keyword evidence="2" id="KW-0808">Transferase</keyword>
<dbReference type="PANTHER" id="PTHR11783">
    <property type="entry name" value="SULFOTRANSFERASE SULT"/>
    <property type="match status" value="1"/>
</dbReference>
<dbReference type="Pfam" id="PF00685">
    <property type="entry name" value="Sulfotransfer_1"/>
    <property type="match status" value="1"/>
</dbReference>